<evidence type="ECO:0000313" key="8">
    <source>
        <dbReference type="EMBL" id="MDO1581243.1"/>
    </source>
</evidence>
<evidence type="ECO:0000313" key="9">
    <source>
        <dbReference type="Proteomes" id="UP001169006"/>
    </source>
</evidence>
<reference evidence="8" key="1">
    <citation type="journal article" date="2015" name="Int. J. Syst. Evol. Microbiol.">
        <title>Rhizobium oryzicola sp. nov., potential plant-growth-promoting endophytic bacteria isolated from rice roots.</title>
        <authorList>
            <person name="Zhang X.X."/>
            <person name="Gao J.S."/>
            <person name="Cao Y.H."/>
            <person name="Sheirdil R.A."/>
            <person name="Wang X.C."/>
            <person name="Zhang L."/>
        </authorList>
    </citation>
    <scope>NUCLEOTIDE SEQUENCE</scope>
    <source>
        <strain evidence="8">05753</strain>
    </source>
</reference>
<protein>
    <recommendedName>
        <fullName evidence="3">Lectin-like protein BA14k</fullName>
    </recommendedName>
</protein>
<gene>
    <name evidence="8" type="ORF">Q2T52_03960</name>
</gene>
<comment type="caution">
    <text evidence="8">The sequence shown here is derived from an EMBL/GenBank/DDBJ whole genome shotgun (WGS) entry which is preliminary data.</text>
</comment>
<keyword evidence="5" id="KW-0430">Lectin</keyword>
<organism evidence="8 9">
    <name type="scientific">Rhizobium oryzicola</name>
    <dbReference type="NCBI Taxonomy" id="1232668"/>
    <lineage>
        <taxon>Bacteria</taxon>
        <taxon>Pseudomonadati</taxon>
        <taxon>Pseudomonadota</taxon>
        <taxon>Alphaproteobacteria</taxon>
        <taxon>Hyphomicrobiales</taxon>
        <taxon>Rhizobiaceae</taxon>
        <taxon>Rhizobium/Agrobacterium group</taxon>
        <taxon>Rhizobium</taxon>
    </lineage>
</organism>
<keyword evidence="7" id="KW-0732">Signal</keyword>
<comment type="subcellular location">
    <subcellularLocation>
        <location evidence="1">Membrane</location>
        <topology evidence="1">Single-pass membrane protein</topology>
    </subcellularLocation>
</comment>
<name>A0ABT8STL9_9HYPH</name>
<accession>A0ABT8STL9</accession>
<evidence type="ECO:0000256" key="4">
    <source>
        <dbReference type="ARBA" id="ARBA00022475"/>
    </source>
</evidence>
<evidence type="ECO:0000256" key="3">
    <source>
        <dbReference type="ARBA" id="ARBA00020552"/>
    </source>
</evidence>
<keyword evidence="9" id="KW-1185">Reference proteome</keyword>
<evidence type="ECO:0000256" key="1">
    <source>
        <dbReference type="ARBA" id="ARBA00004167"/>
    </source>
</evidence>
<evidence type="ECO:0000256" key="2">
    <source>
        <dbReference type="ARBA" id="ARBA00010270"/>
    </source>
</evidence>
<comment type="function">
    <text evidence="6">Has immunoglobulin-binding and hemagglutination properties, and can bind to mannose. Essential for virulence. May be involved in LPS biosynthesis or polysaccharide transport.</text>
</comment>
<evidence type="ECO:0000256" key="7">
    <source>
        <dbReference type="SAM" id="SignalP"/>
    </source>
</evidence>
<dbReference type="Pfam" id="PF07886">
    <property type="entry name" value="BA14K"/>
    <property type="match status" value="1"/>
</dbReference>
<dbReference type="EMBL" id="JAUKWQ010000001">
    <property type="protein sequence ID" value="MDO1581243.1"/>
    <property type="molecule type" value="Genomic_DNA"/>
</dbReference>
<evidence type="ECO:0000256" key="6">
    <source>
        <dbReference type="ARBA" id="ARBA00025321"/>
    </source>
</evidence>
<dbReference type="Proteomes" id="UP001169006">
    <property type="component" value="Unassembled WGS sequence"/>
</dbReference>
<reference evidence="8" key="2">
    <citation type="submission" date="2023-07" db="EMBL/GenBank/DDBJ databases">
        <authorList>
            <person name="Sun H."/>
        </authorList>
    </citation>
    <scope>NUCLEOTIDE SEQUENCE</scope>
    <source>
        <strain evidence="8">05753</strain>
    </source>
</reference>
<keyword evidence="4" id="KW-1003">Cell membrane</keyword>
<keyword evidence="4" id="KW-0472">Membrane</keyword>
<evidence type="ECO:0000256" key="5">
    <source>
        <dbReference type="ARBA" id="ARBA00022734"/>
    </source>
</evidence>
<feature type="signal peptide" evidence="7">
    <location>
        <begin position="1"/>
        <end position="23"/>
    </location>
</feature>
<feature type="chain" id="PRO_5046627574" description="Lectin-like protein BA14k" evidence="7">
    <location>
        <begin position="24"/>
        <end position="160"/>
    </location>
</feature>
<comment type="similarity">
    <text evidence="2">Belongs to the BA14k family.</text>
</comment>
<dbReference type="InterPro" id="IPR012413">
    <property type="entry name" value="BA14K"/>
</dbReference>
<sequence>MKKFSLLGLSAAMLTASILPSQAMPMISAPAPAVPSGDVVQVQYWRHYGGPGYWRGGGYYRPSPYARPGWYGGYRGYRYERPGYRYHNGFWFPLAAFGAGAIIGGAIASEPRYVAPAPRAAGVNPQHYQYCAARYRSYDAYSNTFQPYNGPRQQCYSPYY</sequence>
<proteinExistence type="inferred from homology"/>